<reference evidence="1 2" key="1">
    <citation type="submission" date="2019-03" db="EMBL/GenBank/DDBJ databases">
        <title>Genomic Encyclopedia of Type Strains, Phase IV (KMG-IV): sequencing the most valuable type-strain genomes for metagenomic binning, comparative biology and taxonomic classification.</title>
        <authorList>
            <person name="Goeker M."/>
        </authorList>
    </citation>
    <scope>NUCLEOTIDE SEQUENCE [LARGE SCALE GENOMIC DNA]</scope>
    <source>
        <strain evidence="1 2">DSM 25903</strain>
    </source>
</reference>
<gene>
    <name evidence="1" type="ORF">EV668_2738</name>
</gene>
<protein>
    <recommendedName>
        <fullName evidence="3">Nitrate reductase</fullName>
    </recommendedName>
</protein>
<sequence>MLRGLFAKRAGIPDPDRVAAERVKALAASLLALPDGAEITVSEIVCLDPACPGTETVILVMPKGGKTRAAKVAAPAAEVGEPELRSALVEAGFGVGA</sequence>
<dbReference type="RefSeq" id="WP_133770880.1">
    <property type="nucleotide sequence ID" value="NZ_SNZR01000013.1"/>
</dbReference>
<dbReference type="OrthoDB" id="7067390at2"/>
<evidence type="ECO:0000313" key="2">
    <source>
        <dbReference type="Proteomes" id="UP000295122"/>
    </source>
</evidence>
<dbReference type="Proteomes" id="UP000295122">
    <property type="component" value="Unassembled WGS sequence"/>
</dbReference>
<keyword evidence="2" id="KW-1185">Reference proteome</keyword>
<evidence type="ECO:0000313" key="1">
    <source>
        <dbReference type="EMBL" id="TDR89902.1"/>
    </source>
</evidence>
<dbReference type="AlphaFoldDB" id="A0A4R7BXF2"/>
<accession>A0A4R7BXF2</accession>
<evidence type="ECO:0008006" key="3">
    <source>
        <dbReference type="Google" id="ProtNLM"/>
    </source>
</evidence>
<proteinExistence type="predicted"/>
<comment type="caution">
    <text evidence="1">The sequence shown here is derived from an EMBL/GenBank/DDBJ whole genome shotgun (WGS) entry which is preliminary data.</text>
</comment>
<name>A0A4R7BXF2_9HYPH</name>
<dbReference type="EMBL" id="SNZR01000013">
    <property type="protein sequence ID" value="TDR89902.1"/>
    <property type="molecule type" value="Genomic_DNA"/>
</dbReference>
<organism evidence="1 2">
    <name type="scientific">Enterovirga rhinocerotis</name>
    <dbReference type="NCBI Taxonomy" id="1339210"/>
    <lineage>
        <taxon>Bacteria</taxon>
        <taxon>Pseudomonadati</taxon>
        <taxon>Pseudomonadota</taxon>
        <taxon>Alphaproteobacteria</taxon>
        <taxon>Hyphomicrobiales</taxon>
        <taxon>Methylobacteriaceae</taxon>
        <taxon>Enterovirga</taxon>
    </lineage>
</organism>